<dbReference type="EMBL" id="UGQQ01000001">
    <property type="protein sequence ID" value="STZ53137.1"/>
    <property type="molecule type" value="Genomic_DNA"/>
</dbReference>
<sequence length="186" mass="20778">MSEWEAFVCCTCYRDGRATKPPCSPDELMINHHGIVTLKRSKNPGQDPDDLWNWRVGDRDDLAGRACAHPWMHLVDEIFYWPGSFSHSASYPTVERLVSGSDYRNLNEAIHSPPQYEYASGGIWLTATQAAEILAELTSLRAKSSDDLDVADVHFLEVLARLLTASTRTGNPIINHYNGVGDDSGW</sequence>
<proteinExistence type="predicted"/>
<organism evidence="1 2">
    <name type="scientific">Mycolicibacterium senegalense</name>
    <dbReference type="NCBI Taxonomy" id="1796"/>
    <lineage>
        <taxon>Bacteria</taxon>
        <taxon>Bacillati</taxon>
        <taxon>Actinomycetota</taxon>
        <taxon>Actinomycetes</taxon>
        <taxon>Mycobacteriales</taxon>
        <taxon>Mycobacteriaceae</taxon>
        <taxon>Mycolicibacterium</taxon>
    </lineage>
</organism>
<gene>
    <name evidence="1" type="ORF">NCTC4524_00751</name>
</gene>
<dbReference type="RefSeq" id="WP_145977888.1">
    <property type="nucleotide sequence ID" value="NZ_CP081000.1"/>
</dbReference>
<protein>
    <submittedName>
        <fullName evidence="1">Uncharacterized protein</fullName>
    </submittedName>
</protein>
<reference evidence="1 2" key="1">
    <citation type="submission" date="2018-06" db="EMBL/GenBank/DDBJ databases">
        <authorList>
            <consortium name="Pathogen Informatics"/>
            <person name="Doyle S."/>
        </authorList>
    </citation>
    <scope>NUCLEOTIDE SEQUENCE [LARGE SCALE GENOMIC DNA]</scope>
    <source>
        <strain evidence="1 2">NCTC4524</strain>
    </source>
</reference>
<evidence type="ECO:0000313" key="1">
    <source>
        <dbReference type="EMBL" id="STZ53137.1"/>
    </source>
</evidence>
<dbReference type="Proteomes" id="UP000254945">
    <property type="component" value="Unassembled WGS sequence"/>
</dbReference>
<dbReference type="AlphaFoldDB" id="A0A378SZ17"/>
<accession>A0A378SZ17</accession>
<evidence type="ECO:0000313" key="2">
    <source>
        <dbReference type="Proteomes" id="UP000254945"/>
    </source>
</evidence>
<name>A0A378SZ17_9MYCO</name>